<evidence type="ECO:0000256" key="2">
    <source>
        <dbReference type="ARBA" id="ARBA00022723"/>
    </source>
</evidence>
<dbReference type="SUPFAM" id="SSF54292">
    <property type="entry name" value="2Fe-2S ferredoxin-like"/>
    <property type="match status" value="1"/>
</dbReference>
<accession>A0A1G7JXF2</accession>
<keyword evidence="4" id="KW-0408">Iron</keyword>
<protein>
    <submittedName>
        <fullName evidence="7">Carbon-monoxide dehydrogenase small subunit</fullName>
    </submittedName>
</protein>
<reference evidence="7 8" key="1">
    <citation type="submission" date="2016-10" db="EMBL/GenBank/DDBJ databases">
        <authorList>
            <person name="de Groot N.N."/>
        </authorList>
    </citation>
    <scope>NUCLEOTIDE SEQUENCE [LARGE SCALE GENOMIC DNA]</scope>
    <source>
        <strain evidence="7 8">DSM 27375</strain>
    </source>
</reference>
<name>A0A1G7JXF2_9RHOB</name>
<dbReference type="AlphaFoldDB" id="A0A1G7JXF2"/>
<dbReference type="SUPFAM" id="SSF47741">
    <property type="entry name" value="CO dehydrogenase ISP C-domain like"/>
    <property type="match status" value="1"/>
</dbReference>
<gene>
    <name evidence="7" type="ORF">SAMN04488117_103248</name>
</gene>
<feature type="domain" description="2Fe-2S ferredoxin-type" evidence="6">
    <location>
        <begin position="1"/>
        <end position="77"/>
    </location>
</feature>
<dbReference type="InterPro" id="IPR001041">
    <property type="entry name" value="2Fe-2S_ferredoxin-type"/>
</dbReference>
<dbReference type="Pfam" id="PF01799">
    <property type="entry name" value="Fer2_2"/>
    <property type="match status" value="1"/>
</dbReference>
<evidence type="ECO:0000256" key="5">
    <source>
        <dbReference type="ARBA" id="ARBA00023014"/>
    </source>
</evidence>
<keyword evidence="3" id="KW-0560">Oxidoreductase</keyword>
<dbReference type="OrthoDB" id="9792018at2"/>
<dbReference type="Gene3D" id="1.10.150.120">
    <property type="entry name" value="[2Fe-2S]-binding domain"/>
    <property type="match status" value="1"/>
</dbReference>
<dbReference type="PANTHER" id="PTHR44379">
    <property type="entry name" value="OXIDOREDUCTASE WITH IRON-SULFUR SUBUNIT"/>
    <property type="match status" value="1"/>
</dbReference>
<dbReference type="RefSeq" id="WP_074643094.1">
    <property type="nucleotide sequence ID" value="NZ_FNBL01000003.1"/>
</dbReference>
<sequence>MMLTLMINGDPVPYHGDPRRSLLEVLREDLHLTGTKDVCGEGFCGACTVQIDGVPKVSCLLPVGSLAGAEITTIEGVSNIETLTAVQKAFLEYDVVQCGMCFPGMVLSMTHFMAENPSPTRAELKSAMTGNICRCTGYERIIDALISLGADGFGSADEVCP</sequence>
<evidence type="ECO:0000256" key="4">
    <source>
        <dbReference type="ARBA" id="ARBA00023004"/>
    </source>
</evidence>
<keyword evidence="5" id="KW-0411">Iron-sulfur</keyword>
<dbReference type="EMBL" id="FNBL01000003">
    <property type="protein sequence ID" value="SDF29648.1"/>
    <property type="molecule type" value="Genomic_DNA"/>
</dbReference>
<evidence type="ECO:0000313" key="8">
    <source>
        <dbReference type="Proteomes" id="UP000182284"/>
    </source>
</evidence>
<proteinExistence type="predicted"/>
<evidence type="ECO:0000313" key="7">
    <source>
        <dbReference type="EMBL" id="SDF29648.1"/>
    </source>
</evidence>
<keyword evidence="2" id="KW-0479">Metal-binding</keyword>
<keyword evidence="1" id="KW-0001">2Fe-2S</keyword>
<dbReference type="GO" id="GO:0016491">
    <property type="term" value="F:oxidoreductase activity"/>
    <property type="evidence" value="ECO:0007669"/>
    <property type="project" value="UniProtKB-KW"/>
</dbReference>
<dbReference type="GO" id="GO:0046872">
    <property type="term" value="F:metal ion binding"/>
    <property type="evidence" value="ECO:0007669"/>
    <property type="project" value="UniProtKB-KW"/>
</dbReference>
<dbReference type="InterPro" id="IPR051452">
    <property type="entry name" value="Diverse_Oxidoreductases"/>
</dbReference>
<dbReference type="GO" id="GO:0051537">
    <property type="term" value="F:2 iron, 2 sulfur cluster binding"/>
    <property type="evidence" value="ECO:0007669"/>
    <property type="project" value="UniProtKB-KW"/>
</dbReference>
<dbReference type="InterPro" id="IPR006058">
    <property type="entry name" value="2Fe2S_fd_BS"/>
</dbReference>
<evidence type="ECO:0000256" key="1">
    <source>
        <dbReference type="ARBA" id="ARBA00022714"/>
    </source>
</evidence>
<dbReference type="PROSITE" id="PS00197">
    <property type="entry name" value="2FE2S_FER_1"/>
    <property type="match status" value="1"/>
</dbReference>
<dbReference type="Gene3D" id="3.10.20.30">
    <property type="match status" value="1"/>
</dbReference>
<dbReference type="PROSITE" id="PS51085">
    <property type="entry name" value="2FE2S_FER_2"/>
    <property type="match status" value="1"/>
</dbReference>
<dbReference type="InterPro" id="IPR012675">
    <property type="entry name" value="Beta-grasp_dom_sf"/>
</dbReference>
<dbReference type="Proteomes" id="UP000182284">
    <property type="component" value="Unassembled WGS sequence"/>
</dbReference>
<dbReference type="InterPro" id="IPR036010">
    <property type="entry name" value="2Fe-2S_ferredoxin-like_sf"/>
</dbReference>
<dbReference type="CDD" id="cd00207">
    <property type="entry name" value="fer2"/>
    <property type="match status" value="1"/>
</dbReference>
<evidence type="ECO:0000259" key="6">
    <source>
        <dbReference type="PROSITE" id="PS51085"/>
    </source>
</evidence>
<dbReference type="PANTHER" id="PTHR44379:SF5">
    <property type="entry name" value="OXIDOREDUCTASE WITH IRON-SULFUR SUBUNIT"/>
    <property type="match status" value="1"/>
</dbReference>
<dbReference type="InterPro" id="IPR036884">
    <property type="entry name" value="2Fe-2S-bd_dom_sf"/>
</dbReference>
<dbReference type="Pfam" id="PF00111">
    <property type="entry name" value="Fer2"/>
    <property type="match status" value="1"/>
</dbReference>
<evidence type="ECO:0000256" key="3">
    <source>
        <dbReference type="ARBA" id="ARBA00023002"/>
    </source>
</evidence>
<organism evidence="7 8">
    <name type="scientific">Celeribacter baekdonensis</name>
    <dbReference type="NCBI Taxonomy" id="875171"/>
    <lineage>
        <taxon>Bacteria</taxon>
        <taxon>Pseudomonadati</taxon>
        <taxon>Pseudomonadota</taxon>
        <taxon>Alphaproteobacteria</taxon>
        <taxon>Rhodobacterales</taxon>
        <taxon>Roseobacteraceae</taxon>
        <taxon>Celeribacter</taxon>
    </lineage>
</organism>
<dbReference type="InterPro" id="IPR002888">
    <property type="entry name" value="2Fe-2S-bd"/>
</dbReference>